<dbReference type="Gene3D" id="3.30.1540.10">
    <property type="entry name" value="formyl-coa transferase, domain 3"/>
    <property type="match status" value="1"/>
</dbReference>
<evidence type="ECO:0000313" key="3">
    <source>
        <dbReference type="Proteomes" id="UP001158049"/>
    </source>
</evidence>
<gene>
    <name evidence="2" type="ORF">SAMN06295970_13019</name>
</gene>
<name>A0ABY1QRN4_9BURK</name>
<evidence type="ECO:0000256" key="1">
    <source>
        <dbReference type="ARBA" id="ARBA00022679"/>
    </source>
</evidence>
<dbReference type="InterPro" id="IPR023606">
    <property type="entry name" value="CoA-Trfase_III_dom_1_sf"/>
</dbReference>
<keyword evidence="3" id="KW-1185">Reference proteome</keyword>
<dbReference type="PANTHER" id="PTHR48207:SF4">
    <property type="entry name" value="BLL6097 PROTEIN"/>
    <property type="match status" value="1"/>
</dbReference>
<dbReference type="InterPro" id="IPR044855">
    <property type="entry name" value="CoA-Trfase_III_dom3_sf"/>
</dbReference>
<dbReference type="RefSeq" id="WP_283445187.1">
    <property type="nucleotide sequence ID" value="NZ_FXUL01000030.1"/>
</dbReference>
<dbReference type="InterPro" id="IPR050483">
    <property type="entry name" value="CoA-transferase_III_domain"/>
</dbReference>
<protein>
    <submittedName>
        <fullName evidence="2">Crotonobetainyl-CoA:carnitine CoA-transferase CaiB</fullName>
    </submittedName>
</protein>
<dbReference type="Pfam" id="PF02515">
    <property type="entry name" value="CoA_transf_3"/>
    <property type="match status" value="1"/>
</dbReference>
<dbReference type="EMBL" id="FXUL01000030">
    <property type="protein sequence ID" value="SMP78962.1"/>
    <property type="molecule type" value="Genomic_DNA"/>
</dbReference>
<dbReference type="Gene3D" id="3.40.50.10540">
    <property type="entry name" value="Crotonobetainyl-coa:carnitine coa-transferase, domain 1"/>
    <property type="match status" value="1"/>
</dbReference>
<dbReference type="PANTHER" id="PTHR48207">
    <property type="entry name" value="SUCCINATE--HYDROXYMETHYLGLUTARATE COA-TRANSFERASE"/>
    <property type="match status" value="1"/>
</dbReference>
<dbReference type="SUPFAM" id="SSF89796">
    <property type="entry name" value="CoA-transferase family III (CaiB/BaiF)"/>
    <property type="match status" value="1"/>
</dbReference>
<comment type="caution">
    <text evidence="2">The sequence shown here is derived from an EMBL/GenBank/DDBJ whole genome shotgun (WGS) entry which is preliminary data.</text>
</comment>
<sequence length="390" mass="42782">MLPLDGVRVLDLSTVVLGPYASQVLADYGADVIKIETPDGDSTRKTGPTTEAGMGAIFMGVNRGKRSIVLDLKTAPGREALLKLVDTADVLMHSIRPQKLAQIGLDPQALLARNPRLIYTGLHGFGEDGPYGGMPAYDDIIQGLSGSAALMERQTGTPQYFPTIAADKTCALVAAHAILAALFRRERTGQGGYVEVPMLESMVAFNLVEHFYGQHFDPPLAGPGYPRVLNRWRRPYQTTDGFVCAMPYTDAHWQRFFIEAGHAALATDERYTDIAARTAHIESLYELAAGIIRTRTTADWLATFNRLEIPASVMHRLEDLQQDAHLRTTGFFETLVDPAMGRLVFPGVPVKFDRAKPPVRMPPRLGEHTAEVLAELGLNVTMMSAPETKR</sequence>
<dbReference type="Proteomes" id="UP001158049">
    <property type="component" value="Unassembled WGS sequence"/>
</dbReference>
<dbReference type="InterPro" id="IPR003673">
    <property type="entry name" value="CoA-Trfase_fam_III"/>
</dbReference>
<accession>A0ABY1QRN4</accession>
<organism evidence="2 3">
    <name type="scientific">Noviherbaspirillum suwonense</name>
    <dbReference type="NCBI Taxonomy" id="1224511"/>
    <lineage>
        <taxon>Bacteria</taxon>
        <taxon>Pseudomonadati</taxon>
        <taxon>Pseudomonadota</taxon>
        <taxon>Betaproteobacteria</taxon>
        <taxon>Burkholderiales</taxon>
        <taxon>Oxalobacteraceae</taxon>
        <taxon>Noviherbaspirillum</taxon>
    </lineage>
</organism>
<proteinExistence type="predicted"/>
<evidence type="ECO:0000313" key="2">
    <source>
        <dbReference type="EMBL" id="SMP78962.1"/>
    </source>
</evidence>
<keyword evidence="1" id="KW-0808">Transferase</keyword>
<reference evidence="2 3" key="1">
    <citation type="submission" date="2017-05" db="EMBL/GenBank/DDBJ databases">
        <authorList>
            <person name="Varghese N."/>
            <person name="Submissions S."/>
        </authorList>
    </citation>
    <scope>NUCLEOTIDE SEQUENCE [LARGE SCALE GENOMIC DNA]</scope>
    <source>
        <strain evidence="2 3">DSM 26001</strain>
    </source>
</reference>